<comment type="caution">
    <text evidence="1">The sequence shown here is derived from an EMBL/GenBank/DDBJ whole genome shotgun (WGS) entry which is preliminary data.</text>
</comment>
<keyword evidence="2" id="KW-1185">Reference proteome</keyword>
<evidence type="ECO:0000313" key="1">
    <source>
        <dbReference type="EMBL" id="MCI46431.1"/>
    </source>
</evidence>
<dbReference type="AlphaFoldDB" id="A0A392SBZ1"/>
<dbReference type="EMBL" id="LXQA010357515">
    <property type="protein sequence ID" value="MCI46431.1"/>
    <property type="molecule type" value="Genomic_DNA"/>
</dbReference>
<accession>A0A392SBZ1</accession>
<name>A0A392SBZ1_9FABA</name>
<evidence type="ECO:0000313" key="2">
    <source>
        <dbReference type="Proteomes" id="UP000265520"/>
    </source>
</evidence>
<reference evidence="1 2" key="1">
    <citation type="journal article" date="2018" name="Front. Plant Sci.">
        <title>Red Clover (Trifolium pratense) and Zigzag Clover (T. medium) - A Picture of Genomic Similarities and Differences.</title>
        <authorList>
            <person name="Dluhosova J."/>
            <person name="Istvanek J."/>
            <person name="Nedelnik J."/>
            <person name="Repkova J."/>
        </authorList>
    </citation>
    <scope>NUCLEOTIDE SEQUENCE [LARGE SCALE GENOMIC DNA]</scope>
    <source>
        <strain evidence="2">cv. 10/8</strain>
        <tissue evidence="1">Leaf</tissue>
    </source>
</reference>
<feature type="non-terminal residue" evidence="1">
    <location>
        <position position="84"/>
    </location>
</feature>
<proteinExistence type="predicted"/>
<protein>
    <submittedName>
        <fullName evidence="1">Uncharacterized protein</fullName>
    </submittedName>
</protein>
<dbReference type="Proteomes" id="UP000265520">
    <property type="component" value="Unassembled WGS sequence"/>
</dbReference>
<organism evidence="1 2">
    <name type="scientific">Trifolium medium</name>
    <dbReference type="NCBI Taxonomy" id="97028"/>
    <lineage>
        <taxon>Eukaryota</taxon>
        <taxon>Viridiplantae</taxon>
        <taxon>Streptophyta</taxon>
        <taxon>Embryophyta</taxon>
        <taxon>Tracheophyta</taxon>
        <taxon>Spermatophyta</taxon>
        <taxon>Magnoliopsida</taxon>
        <taxon>eudicotyledons</taxon>
        <taxon>Gunneridae</taxon>
        <taxon>Pentapetalae</taxon>
        <taxon>rosids</taxon>
        <taxon>fabids</taxon>
        <taxon>Fabales</taxon>
        <taxon>Fabaceae</taxon>
        <taxon>Papilionoideae</taxon>
        <taxon>50 kb inversion clade</taxon>
        <taxon>NPAAA clade</taxon>
        <taxon>Hologalegina</taxon>
        <taxon>IRL clade</taxon>
        <taxon>Trifolieae</taxon>
        <taxon>Trifolium</taxon>
    </lineage>
</organism>
<sequence length="84" mass="9864">MQEIAEGYGWMNFNNMISNWNISWVEELYANALGRSDDDYTSYVHGVEISYAPDVIDFVFGFRPEEFCAVRQRHTIAHTEDEYT</sequence>